<evidence type="ECO:0000313" key="2">
    <source>
        <dbReference type="Proteomes" id="UP000789759"/>
    </source>
</evidence>
<accession>A0A9N8ZG18</accession>
<name>A0A9N8ZG18_9GLOM</name>
<gene>
    <name evidence="1" type="ORF">CPELLU_LOCUS1833</name>
</gene>
<dbReference type="Proteomes" id="UP000789759">
    <property type="component" value="Unassembled WGS sequence"/>
</dbReference>
<evidence type="ECO:0000313" key="1">
    <source>
        <dbReference type="EMBL" id="CAG8487875.1"/>
    </source>
</evidence>
<organism evidence="1 2">
    <name type="scientific">Cetraspora pellucida</name>
    <dbReference type="NCBI Taxonomy" id="1433469"/>
    <lineage>
        <taxon>Eukaryota</taxon>
        <taxon>Fungi</taxon>
        <taxon>Fungi incertae sedis</taxon>
        <taxon>Mucoromycota</taxon>
        <taxon>Glomeromycotina</taxon>
        <taxon>Glomeromycetes</taxon>
        <taxon>Diversisporales</taxon>
        <taxon>Gigasporaceae</taxon>
        <taxon>Cetraspora</taxon>
    </lineage>
</organism>
<reference evidence="1" key="1">
    <citation type="submission" date="2021-06" db="EMBL/GenBank/DDBJ databases">
        <authorList>
            <person name="Kallberg Y."/>
            <person name="Tangrot J."/>
            <person name="Rosling A."/>
        </authorList>
    </citation>
    <scope>NUCLEOTIDE SEQUENCE</scope>
    <source>
        <strain evidence="1">FL966</strain>
    </source>
</reference>
<proteinExistence type="predicted"/>
<dbReference type="OrthoDB" id="2425836at2759"/>
<dbReference type="SUPFAM" id="SSF53098">
    <property type="entry name" value="Ribonuclease H-like"/>
    <property type="match status" value="1"/>
</dbReference>
<sequence length="151" mass="17672">MYIETRWTTIHKCISSIMQLKACLEDVQENYSEIIKPAILTILRSQGCFSNVQYLSEVLLPIKNVILLVKTNCSTLADCYINLMKIVAAIQNLPTDEYKRFHNYCIKKFNSWFDEFNDLAYQLAYFLHLAYKDVKLKFSTFSLIASYARKL</sequence>
<protein>
    <submittedName>
        <fullName evidence="1">13344_t:CDS:1</fullName>
    </submittedName>
</protein>
<comment type="caution">
    <text evidence="1">The sequence shown here is derived from an EMBL/GenBank/DDBJ whole genome shotgun (WGS) entry which is preliminary data.</text>
</comment>
<dbReference type="EMBL" id="CAJVQA010000718">
    <property type="protein sequence ID" value="CAG8487875.1"/>
    <property type="molecule type" value="Genomic_DNA"/>
</dbReference>
<keyword evidence="2" id="KW-1185">Reference proteome</keyword>
<dbReference type="InterPro" id="IPR012337">
    <property type="entry name" value="RNaseH-like_sf"/>
</dbReference>
<dbReference type="AlphaFoldDB" id="A0A9N8ZG18"/>